<dbReference type="InterPro" id="IPR014729">
    <property type="entry name" value="Rossmann-like_a/b/a_fold"/>
</dbReference>
<dbReference type="Pfam" id="PF09334">
    <property type="entry name" value="tRNA-synt_1g"/>
    <property type="match status" value="1"/>
</dbReference>
<dbReference type="AlphaFoldDB" id="A0A1M5DBJ2"/>
<evidence type="ECO:0000256" key="1">
    <source>
        <dbReference type="ARBA" id="ARBA00005594"/>
    </source>
</evidence>
<keyword evidence="7 9" id="KW-0030">Aminoacyl-tRNA synthetase</keyword>
<evidence type="ECO:0000313" key="16">
    <source>
        <dbReference type="Proteomes" id="UP000184368"/>
    </source>
</evidence>
<dbReference type="PRINTS" id="PR00985">
    <property type="entry name" value="TRNASYNTHLEU"/>
</dbReference>
<dbReference type="Proteomes" id="UP000184368">
    <property type="component" value="Unassembled WGS sequence"/>
</dbReference>
<keyword evidence="3 9" id="KW-0436">Ligase</keyword>
<dbReference type="OrthoDB" id="9810365at2"/>
<evidence type="ECO:0000259" key="12">
    <source>
        <dbReference type="Pfam" id="PF08264"/>
    </source>
</evidence>
<dbReference type="EMBL" id="FQUO01000010">
    <property type="protein sequence ID" value="SHF64300.1"/>
    <property type="molecule type" value="Genomic_DNA"/>
</dbReference>
<dbReference type="SUPFAM" id="SSF50677">
    <property type="entry name" value="ValRS/IleRS/LeuRS editing domain"/>
    <property type="match status" value="1"/>
</dbReference>
<dbReference type="GO" id="GO:0004823">
    <property type="term" value="F:leucine-tRNA ligase activity"/>
    <property type="evidence" value="ECO:0007669"/>
    <property type="project" value="UniProtKB-UniRule"/>
</dbReference>
<feature type="binding site" evidence="9">
    <location>
        <position position="712"/>
    </location>
    <ligand>
        <name>ATP</name>
        <dbReference type="ChEBI" id="CHEBI:30616"/>
    </ligand>
</feature>
<keyword evidence="6 9" id="KW-0648">Protein biosynthesis</keyword>
<accession>A0A1M5DBJ2</accession>
<comment type="subcellular location">
    <subcellularLocation>
        <location evidence="9">Cytoplasm</location>
    </subcellularLocation>
</comment>
<dbReference type="InterPro" id="IPR009080">
    <property type="entry name" value="tRNAsynth_Ia_anticodon-bd"/>
</dbReference>
<keyword evidence="16" id="KW-1185">Reference proteome</keyword>
<evidence type="ECO:0000313" key="15">
    <source>
        <dbReference type="EMBL" id="SHF64300.1"/>
    </source>
</evidence>
<evidence type="ECO:0000256" key="5">
    <source>
        <dbReference type="ARBA" id="ARBA00022840"/>
    </source>
</evidence>
<gene>
    <name evidence="9" type="primary">leuS</name>
    <name evidence="15" type="ORF">SAMN05444008_110159</name>
</gene>
<dbReference type="SUPFAM" id="SSF47323">
    <property type="entry name" value="Anticodon-binding domain of a subclass of class I aminoacyl-tRNA synthetases"/>
    <property type="match status" value="1"/>
</dbReference>
<dbReference type="STRING" id="1302690.BUE76_20680"/>
<dbReference type="FunFam" id="3.40.50.620:FF:000060">
    <property type="entry name" value="Leucine--tRNA ligase"/>
    <property type="match status" value="1"/>
</dbReference>
<evidence type="ECO:0000256" key="2">
    <source>
        <dbReference type="ARBA" id="ARBA00022490"/>
    </source>
</evidence>
<dbReference type="PANTHER" id="PTHR43740">
    <property type="entry name" value="LEUCYL-TRNA SYNTHETASE"/>
    <property type="match status" value="1"/>
</dbReference>
<dbReference type="PROSITE" id="PS00178">
    <property type="entry name" value="AA_TRNA_LIGASE_I"/>
    <property type="match status" value="1"/>
</dbReference>
<dbReference type="Gene3D" id="1.10.730.10">
    <property type="entry name" value="Isoleucyl-tRNA Synthetase, Domain 1"/>
    <property type="match status" value="1"/>
</dbReference>
<dbReference type="InterPro" id="IPR001412">
    <property type="entry name" value="aa-tRNA-synth_I_CS"/>
</dbReference>
<evidence type="ECO:0000256" key="6">
    <source>
        <dbReference type="ARBA" id="ARBA00022917"/>
    </source>
</evidence>
<dbReference type="Gene3D" id="3.40.50.620">
    <property type="entry name" value="HUPs"/>
    <property type="match status" value="3"/>
</dbReference>
<comment type="similarity">
    <text evidence="1 9 10">Belongs to the class-I aminoacyl-tRNA synthetase family.</text>
</comment>
<dbReference type="FunFam" id="3.40.50.620:FF:000056">
    <property type="entry name" value="Leucine--tRNA ligase"/>
    <property type="match status" value="1"/>
</dbReference>
<feature type="domain" description="Leucyl-tRNA synthetase editing" evidence="14">
    <location>
        <begin position="290"/>
        <end position="468"/>
    </location>
</feature>
<evidence type="ECO:0000256" key="8">
    <source>
        <dbReference type="ARBA" id="ARBA00047469"/>
    </source>
</evidence>
<dbReference type="FunFam" id="1.10.730.10:FF:000011">
    <property type="entry name" value="Leucine--tRNA ligase chloroplastic/mitochondrial"/>
    <property type="match status" value="1"/>
</dbReference>
<feature type="short sequence motif" description="'KMSKS' region" evidence="9">
    <location>
        <begin position="709"/>
        <end position="713"/>
    </location>
</feature>
<protein>
    <recommendedName>
        <fullName evidence="9">Leucine--tRNA ligase</fullName>
        <ecNumber evidence="9">6.1.1.4</ecNumber>
    </recommendedName>
    <alternativeName>
        <fullName evidence="9">Leucyl-tRNA synthetase</fullName>
        <shortName evidence="9">LeuRS</shortName>
    </alternativeName>
</protein>
<reference evidence="15 16" key="1">
    <citation type="submission" date="2016-11" db="EMBL/GenBank/DDBJ databases">
        <authorList>
            <person name="Jaros S."/>
            <person name="Januszkiewicz K."/>
            <person name="Wedrychowicz H."/>
        </authorList>
    </citation>
    <scope>NUCLEOTIDE SEQUENCE [LARGE SCALE GENOMIC DNA]</scope>
    <source>
        <strain evidence="15 16">DSM 26897</strain>
    </source>
</reference>
<dbReference type="InterPro" id="IPR025709">
    <property type="entry name" value="Leu_tRNA-synth_edit"/>
</dbReference>
<keyword evidence="2 9" id="KW-0963">Cytoplasm</keyword>
<dbReference type="GO" id="GO:0005829">
    <property type="term" value="C:cytosol"/>
    <property type="evidence" value="ECO:0007669"/>
    <property type="project" value="TreeGrafter"/>
</dbReference>
<evidence type="ECO:0000259" key="14">
    <source>
        <dbReference type="Pfam" id="PF13603"/>
    </source>
</evidence>
<dbReference type="GO" id="GO:0005524">
    <property type="term" value="F:ATP binding"/>
    <property type="evidence" value="ECO:0007669"/>
    <property type="project" value="UniProtKB-UniRule"/>
</dbReference>
<evidence type="ECO:0000256" key="9">
    <source>
        <dbReference type="HAMAP-Rule" id="MF_00049"/>
    </source>
</evidence>
<dbReference type="HAMAP" id="MF_00049_B">
    <property type="entry name" value="Leu_tRNA_synth_B"/>
    <property type="match status" value="1"/>
</dbReference>
<evidence type="ECO:0000259" key="13">
    <source>
        <dbReference type="Pfam" id="PF09334"/>
    </source>
</evidence>
<dbReference type="Pfam" id="PF13603">
    <property type="entry name" value="tRNA-synt_1_2"/>
    <property type="match status" value="1"/>
</dbReference>
<feature type="domain" description="Methionyl/Leucyl tRNA synthetase" evidence="13">
    <location>
        <begin position="38"/>
        <end position="143"/>
    </location>
</feature>
<dbReference type="GO" id="GO:0002161">
    <property type="term" value="F:aminoacyl-tRNA deacylase activity"/>
    <property type="evidence" value="ECO:0007669"/>
    <property type="project" value="InterPro"/>
</dbReference>
<dbReference type="Pfam" id="PF08264">
    <property type="entry name" value="Anticodon_1"/>
    <property type="match status" value="1"/>
</dbReference>
<dbReference type="EC" id="6.1.1.4" evidence="9"/>
<keyword evidence="4 9" id="KW-0547">Nucleotide-binding</keyword>
<dbReference type="InterPro" id="IPR009008">
    <property type="entry name" value="Val/Leu/Ile-tRNA-synth_edit"/>
</dbReference>
<dbReference type="InterPro" id="IPR013155">
    <property type="entry name" value="M/V/L/I-tRNA-synth_anticd-bd"/>
</dbReference>
<comment type="catalytic activity">
    <reaction evidence="8 9">
        <text>tRNA(Leu) + L-leucine + ATP = L-leucyl-tRNA(Leu) + AMP + diphosphate</text>
        <dbReference type="Rhea" id="RHEA:11688"/>
        <dbReference type="Rhea" id="RHEA-COMP:9613"/>
        <dbReference type="Rhea" id="RHEA-COMP:9622"/>
        <dbReference type="ChEBI" id="CHEBI:30616"/>
        <dbReference type="ChEBI" id="CHEBI:33019"/>
        <dbReference type="ChEBI" id="CHEBI:57427"/>
        <dbReference type="ChEBI" id="CHEBI:78442"/>
        <dbReference type="ChEBI" id="CHEBI:78494"/>
        <dbReference type="ChEBI" id="CHEBI:456215"/>
        <dbReference type="EC" id="6.1.1.4"/>
    </reaction>
</comment>
<name>A0A1M5DBJ2_9BACT</name>
<evidence type="ECO:0000256" key="3">
    <source>
        <dbReference type="ARBA" id="ARBA00022598"/>
    </source>
</evidence>
<proteinExistence type="inferred from homology"/>
<feature type="domain" description="Methionyl/Valyl/Leucyl/Isoleucyl-tRNA synthetase anticodon-binding" evidence="12">
    <location>
        <begin position="786"/>
        <end position="897"/>
    </location>
</feature>
<dbReference type="SUPFAM" id="SSF52374">
    <property type="entry name" value="Nucleotidylyl transferase"/>
    <property type="match status" value="1"/>
</dbReference>
<dbReference type="PANTHER" id="PTHR43740:SF2">
    <property type="entry name" value="LEUCINE--TRNA LIGASE, MITOCHONDRIAL"/>
    <property type="match status" value="1"/>
</dbReference>
<dbReference type="CDD" id="cd07958">
    <property type="entry name" value="Anticodon_Ia_Leu_BEm"/>
    <property type="match status" value="1"/>
</dbReference>
<evidence type="ECO:0000256" key="4">
    <source>
        <dbReference type="ARBA" id="ARBA00022741"/>
    </source>
</evidence>
<organism evidence="15 16">
    <name type="scientific">Cnuella takakiae</name>
    <dbReference type="NCBI Taxonomy" id="1302690"/>
    <lineage>
        <taxon>Bacteria</taxon>
        <taxon>Pseudomonadati</taxon>
        <taxon>Bacteroidota</taxon>
        <taxon>Chitinophagia</taxon>
        <taxon>Chitinophagales</taxon>
        <taxon>Chitinophagaceae</taxon>
        <taxon>Cnuella</taxon>
    </lineage>
</organism>
<feature type="domain" description="Aminoacyl-tRNA synthetase class Ia" evidence="11">
    <location>
        <begin position="702"/>
        <end position="735"/>
    </location>
</feature>
<sequence>MEYNFSAIEQKWQAQWEASKAYQVPNESDKPKYYVLDMFPYPSGAGLHVGHPLGYIASDIFARYKRNRGFNVLHPMGYDAFGLPAEQYAIEHGVHPAVSTAKNIDTFRKQLDKIGFCFDWSREVNTSQPGYYKWTQWIFLQLFNSWYNRQSNKTEPIESLIAFLEKEGNRNHPIPNSGFQFPANVKRETEYGNTFTAEEWASFDEKTRQTILMEYRVSYCGYGEVNWCEALGTVLANDEVVNGVSERGGFPVEKKRLRQWYLRITEYADRLLQGLQTVDFSDAMKEMQSNWIGKSTGAEIDFAIKGSDKKLRVYTTRPDTIFGVDFMVIAPELDLVHEIKGNGQEGAVDEYVAYVKSRSERERMAEKKISGVFTGAYAVNPFDGREIPIWISEYVLAGYGTGAIMAVPCGDERDHKFAQHFNIPITNIIGDAYNGEEANNTKDAKLTNSGFLDGMVMRDAIEVVAARLEEMGIGKRKVNFRMRDAAFSRQRYWGEPFPVKWIDGVAYPLSESELPLELPHVDSYGPGPEGEGPLSNIPEWTSQHLETNTMPGYAGSSWYFLRYMDPHNEGAFCDRKASDYWRQVDLYVGGTEHAVGHLLYSRMWTKALYDLGHISFDEPFKKLLNQGMIQGSSRFVFRINGTNTFVSKGLLDAEGKYEGKLVDKLHVDVNIVDGTELDTEAFKTWKPDYNTAEFILEDGKYICDNEVEKMSKSKFNTVNPDNIVAQYGADTFRMYEMFLGPVEMSKPWETKGIEGVHRFIKKLWRLFVSEEKGLIVTTDAPTAAELKVLHKTIKKIEDDIERFSFNTCVSGFMVCVNELSDLKCHKKAVLEQLLVLLTPFAPHVAEELWHQLGNEGSVLNAPFPKFEAQHVAESTKEYPISVNGKLRTTMNIALDAAQPEVEALVLQNEVVQKWLEGKQPKKVIFVKGKMVNLVV</sequence>
<keyword evidence="5 9" id="KW-0067">ATP-binding</keyword>
<dbReference type="InterPro" id="IPR002302">
    <property type="entry name" value="Leu-tRNA-ligase"/>
</dbReference>
<evidence type="ECO:0000259" key="11">
    <source>
        <dbReference type="Pfam" id="PF00133"/>
    </source>
</evidence>
<dbReference type="InterPro" id="IPR015413">
    <property type="entry name" value="Methionyl/Leucyl_tRNA_Synth"/>
</dbReference>
<evidence type="ECO:0000256" key="10">
    <source>
        <dbReference type="RuleBase" id="RU363035"/>
    </source>
</evidence>
<comment type="caution">
    <text evidence="9">Lacks conserved residue(s) required for the propagation of feature annotation.</text>
</comment>
<evidence type="ECO:0000256" key="7">
    <source>
        <dbReference type="ARBA" id="ARBA00023146"/>
    </source>
</evidence>
<dbReference type="InterPro" id="IPR002300">
    <property type="entry name" value="aa-tRNA-synth_Ia"/>
</dbReference>
<dbReference type="NCBIfam" id="TIGR00396">
    <property type="entry name" value="leuS_bact"/>
    <property type="match status" value="1"/>
</dbReference>
<dbReference type="Gene3D" id="3.90.740.10">
    <property type="entry name" value="Valyl/Leucyl/Isoleucyl-tRNA synthetase, editing domain"/>
    <property type="match status" value="1"/>
</dbReference>
<dbReference type="Pfam" id="PF00133">
    <property type="entry name" value="tRNA-synt_1"/>
    <property type="match status" value="1"/>
</dbReference>
<dbReference type="GO" id="GO:0006429">
    <property type="term" value="P:leucyl-tRNA aminoacylation"/>
    <property type="evidence" value="ECO:0007669"/>
    <property type="project" value="UniProtKB-UniRule"/>
</dbReference>
<dbReference type="RefSeq" id="WP_073044327.1">
    <property type="nucleotide sequence ID" value="NZ_FQUO01000010.1"/>
</dbReference>